<dbReference type="RefSeq" id="WP_322347506.1">
    <property type="nucleotide sequence ID" value="NZ_CP129968.2"/>
</dbReference>
<dbReference type="EMBL" id="CP129968">
    <property type="protein sequence ID" value="WNB17971.1"/>
    <property type="molecule type" value="Genomic_DNA"/>
</dbReference>
<dbReference type="Proteomes" id="UP001232019">
    <property type="component" value="Chromosome"/>
</dbReference>
<gene>
    <name evidence="1" type="ORF">QYS47_28760</name>
</gene>
<name>A0AA51ZWF1_9BACT</name>
<organism evidence="1">
    <name type="scientific">Marivirga arenosa</name>
    <dbReference type="NCBI Taxonomy" id="3059076"/>
    <lineage>
        <taxon>Bacteria</taxon>
        <taxon>Pseudomonadati</taxon>
        <taxon>Bacteroidota</taxon>
        <taxon>Cytophagia</taxon>
        <taxon>Cytophagales</taxon>
        <taxon>Marivirgaceae</taxon>
        <taxon>Marivirga</taxon>
    </lineage>
</organism>
<proteinExistence type="predicted"/>
<reference evidence="1" key="1">
    <citation type="submission" date="2023-08" db="EMBL/GenBank/DDBJ databases">
        <title>Comparative genomics and taxonomic characterization of three novel marine species of genus Marivirga.</title>
        <authorList>
            <person name="Muhammad N."/>
            <person name="Kim S.-G."/>
        </authorList>
    </citation>
    <scope>NUCLEOTIDE SEQUENCE</scope>
    <source>
        <strain evidence="1">BKB1-2</strain>
    </source>
</reference>
<dbReference type="KEGG" id="marp:QYS47_28760"/>
<protein>
    <submittedName>
        <fullName evidence="1">Uncharacterized protein</fullName>
    </submittedName>
</protein>
<sequence>MKISLPFIITTFIVFLSFNILAQETIELDEKPDDMFFHLDSIGNIISHKKALELMRTGEYISIPSINSFFEIEHLIRKRDPSSPVDNQYQVHTDGSTVISTKNFPFFKPKLKMGDTITSLCAKNAFSNKICIGKEKSNPNSILVIVDDITWIKIRADLLSLIEQYSDIDFLLVSTNEDKSLDHFFTKSFLKKTQNIYLVDNIQKELISNTELFPIYYMVDHTGKVKLMIPPIPKPEIALTVIQRYINSLN</sequence>
<accession>A0AA51ZWF1</accession>
<evidence type="ECO:0000313" key="1">
    <source>
        <dbReference type="EMBL" id="WNB17971.1"/>
    </source>
</evidence>
<dbReference type="AlphaFoldDB" id="A0AA51ZWF1"/>